<proteinExistence type="predicted"/>
<evidence type="ECO:0000313" key="1">
    <source>
        <dbReference type="EMBL" id="MEG3436440.1"/>
    </source>
</evidence>
<sequence>MNISFSGTLLRFVDYQKEISLEAETVEQALGRVTEQYPALRTSLYDADGNVRKVHRLFLNGEQLLGNEIERPLQENDSLQILTAIAGG</sequence>
<keyword evidence="2" id="KW-1185">Reference proteome</keyword>
<reference evidence="1 2" key="1">
    <citation type="submission" date="2024-01" db="EMBL/GenBank/DDBJ databases">
        <title>Genomic insights into the taxonomy and metabolism of the cyanobacterium Pannus brasiliensis CCIBt3594.</title>
        <authorList>
            <person name="Machado M."/>
            <person name="Botero N.B."/>
            <person name="Andreote A.P.D."/>
            <person name="Feitosa A.M.T."/>
            <person name="Popin R."/>
            <person name="Sivonen K."/>
            <person name="Fiore M.F."/>
        </authorList>
    </citation>
    <scope>NUCLEOTIDE SEQUENCE [LARGE SCALE GENOMIC DNA]</scope>
    <source>
        <strain evidence="1 2">CCIBt3594</strain>
    </source>
</reference>
<dbReference type="InterPro" id="IPR016155">
    <property type="entry name" value="Mopterin_synth/thiamin_S_b"/>
</dbReference>
<comment type="caution">
    <text evidence="1">The sequence shown here is derived from an EMBL/GenBank/DDBJ whole genome shotgun (WGS) entry which is preliminary data.</text>
</comment>
<dbReference type="AlphaFoldDB" id="A0AAW9QFA3"/>
<dbReference type="InterPro" id="IPR003749">
    <property type="entry name" value="ThiS/MoaD-like"/>
</dbReference>
<dbReference type="EMBL" id="JBAFSM010000006">
    <property type="protein sequence ID" value="MEG3436440.1"/>
    <property type="molecule type" value="Genomic_DNA"/>
</dbReference>
<dbReference type="PANTHER" id="PTHR38031:SF1">
    <property type="entry name" value="SULFUR CARRIER PROTEIN CYSO"/>
    <property type="match status" value="1"/>
</dbReference>
<evidence type="ECO:0000313" key="2">
    <source>
        <dbReference type="Proteomes" id="UP001328733"/>
    </source>
</evidence>
<dbReference type="SUPFAM" id="SSF54285">
    <property type="entry name" value="MoaD/ThiS"/>
    <property type="match status" value="1"/>
</dbReference>
<dbReference type="Gene3D" id="3.10.20.30">
    <property type="match status" value="1"/>
</dbReference>
<dbReference type="Proteomes" id="UP001328733">
    <property type="component" value="Unassembled WGS sequence"/>
</dbReference>
<gene>
    <name evidence="1" type="ORF">V0288_04855</name>
</gene>
<dbReference type="Pfam" id="PF02597">
    <property type="entry name" value="ThiS"/>
    <property type="match status" value="1"/>
</dbReference>
<dbReference type="RefSeq" id="WP_332863896.1">
    <property type="nucleotide sequence ID" value="NZ_JBAFSM010000006.1"/>
</dbReference>
<dbReference type="PANTHER" id="PTHR38031">
    <property type="entry name" value="SULFUR CARRIER PROTEIN SLR0821-RELATED"/>
    <property type="match status" value="1"/>
</dbReference>
<dbReference type="InterPro" id="IPR052045">
    <property type="entry name" value="Sulfur_Carrier/Prot_Modifier"/>
</dbReference>
<protein>
    <submittedName>
        <fullName evidence="1">MoaD/ThiS family protein</fullName>
    </submittedName>
</protein>
<dbReference type="CDD" id="cd17040">
    <property type="entry name" value="Ubl_MoaD_like"/>
    <property type="match status" value="1"/>
</dbReference>
<organism evidence="1 2">
    <name type="scientific">Pannus brasiliensis CCIBt3594</name>
    <dbReference type="NCBI Taxonomy" id="1427578"/>
    <lineage>
        <taxon>Bacteria</taxon>
        <taxon>Bacillati</taxon>
        <taxon>Cyanobacteriota</taxon>
        <taxon>Cyanophyceae</taxon>
        <taxon>Oscillatoriophycideae</taxon>
        <taxon>Chroococcales</taxon>
        <taxon>Microcystaceae</taxon>
        <taxon>Pannus</taxon>
    </lineage>
</organism>
<accession>A0AAW9QFA3</accession>
<name>A0AAW9QFA3_9CHRO</name>
<dbReference type="InterPro" id="IPR012675">
    <property type="entry name" value="Beta-grasp_dom_sf"/>
</dbReference>